<dbReference type="Proteomes" id="UP001158986">
    <property type="component" value="Unassembled WGS sequence"/>
</dbReference>
<evidence type="ECO:0000256" key="4">
    <source>
        <dbReference type="ARBA" id="ARBA00004074"/>
    </source>
</evidence>
<name>A0AAU9KWH6_9STRA</name>
<comment type="cofactor">
    <cofactor evidence="2">
        <name>Mn(2+)</name>
        <dbReference type="ChEBI" id="CHEBI:29035"/>
    </cofactor>
</comment>
<evidence type="ECO:0000256" key="1">
    <source>
        <dbReference type="ARBA" id="ARBA00001638"/>
    </source>
</evidence>
<sequence>MSLVTGGAKALNAIEFLRLCGRLKTLKRSGWVNNNVILPESVADHMYRMGMCCMLLDDANETINRSKCIKMAIVHDLAESLVGDITPHDGVAEEEKHRMEKEALDEICNTLGNTPSAAEIRLLWNEYEEGITEEARMVKDFDKFEMILQADDYERAQNIPLDDFFESTKNKFRTPLVQSWASELTTQRNARLETKKSWVPTQ</sequence>
<keyword evidence="8" id="KW-0479">Metal-binding</keyword>
<evidence type="ECO:0000256" key="9">
    <source>
        <dbReference type="ARBA" id="ARBA00022801"/>
    </source>
</evidence>
<dbReference type="FunFam" id="1.10.3210.10:FF:000016">
    <property type="entry name" value="HD domain-containing protein 2"/>
    <property type="match status" value="1"/>
</dbReference>
<dbReference type="AlphaFoldDB" id="A0AAU9KWH6"/>
<evidence type="ECO:0000256" key="2">
    <source>
        <dbReference type="ARBA" id="ARBA00001936"/>
    </source>
</evidence>
<dbReference type="InterPro" id="IPR039356">
    <property type="entry name" value="YfbR/HDDC2"/>
</dbReference>
<dbReference type="EMBL" id="CAKLCB010000293">
    <property type="protein sequence ID" value="CAH0519337.1"/>
    <property type="molecule type" value="Genomic_DNA"/>
</dbReference>
<dbReference type="SMART" id="SM00471">
    <property type="entry name" value="HDc"/>
    <property type="match status" value="1"/>
</dbReference>
<comment type="function">
    <text evidence="4">Catalyzes the dephosphorylation of the nucleoside 5'-monophosphates deoxyadenosine monophosphate (dAMP), deoxycytidine monophosphate (dCMP), deoxyguanosine monophosphate (dGMP) and deoxythymidine monophosphate (dTMP).</text>
</comment>
<evidence type="ECO:0000256" key="5">
    <source>
        <dbReference type="ARBA" id="ARBA00009999"/>
    </source>
</evidence>
<dbReference type="Pfam" id="PF13023">
    <property type="entry name" value="HD_3"/>
    <property type="match status" value="1"/>
</dbReference>
<evidence type="ECO:0000259" key="10">
    <source>
        <dbReference type="SMART" id="SM00471"/>
    </source>
</evidence>
<proteinExistence type="inferred from homology"/>
<evidence type="ECO:0000313" key="12">
    <source>
        <dbReference type="EMBL" id="CAH0519337.1"/>
    </source>
</evidence>
<dbReference type="PANTHER" id="PTHR11845">
    <property type="entry name" value="5'-DEOXYNUCLEOTIDASE HDDC2"/>
    <property type="match status" value="1"/>
</dbReference>
<keyword evidence="13" id="KW-1185">Reference proteome</keyword>
<comment type="subunit">
    <text evidence="6">Homodimer.</text>
</comment>
<evidence type="ECO:0000256" key="3">
    <source>
        <dbReference type="ARBA" id="ARBA00001941"/>
    </source>
</evidence>
<evidence type="ECO:0000313" key="11">
    <source>
        <dbReference type="EMBL" id="CAH0478144.1"/>
    </source>
</evidence>
<dbReference type="PANTHER" id="PTHR11845:SF13">
    <property type="entry name" value="5'-DEOXYNUCLEOTIDASE HDDC2"/>
    <property type="match status" value="1"/>
</dbReference>
<dbReference type="SUPFAM" id="SSF109604">
    <property type="entry name" value="HD-domain/PDEase-like"/>
    <property type="match status" value="1"/>
</dbReference>
<organism evidence="11 14">
    <name type="scientific">Peronospora belbahrii</name>
    <dbReference type="NCBI Taxonomy" id="622444"/>
    <lineage>
        <taxon>Eukaryota</taxon>
        <taxon>Sar</taxon>
        <taxon>Stramenopiles</taxon>
        <taxon>Oomycota</taxon>
        <taxon>Peronosporomycetes</taxon>
        <taxon>Peronosporales</taxon>
        <taxon>Peronosporaceae</taxon>
        <taxon>Peronospora</taxon>
    </lineage>
</organism>
<comment type="similarity">
    <text evidence="5">Belongs to the HDDC2 family.</text>
</comment>
<keyword evidence="9" id="KW-0378">Hydrolase</keyword>
<feature type="domain" description="HD/PDEase" evidence="10">
    <location>
        <begin position="38"/>
        <end position="156"/>
    </location>
</feature>
<evidence type="ECO:0000256" key="6">
    <source>
        <dbReference type="ARBA" id="ARBA00011738"/>
    </source>
</evidence>
<reference evidence="11 13" key="1">
    <citation type="submission" date="2021-11" db="EMBL/GenBank/DDBJ databases">
        <authorList>
            <person name="Islam A."/>
            <person name="Islam S."/>
            <person name="Flora M.S."/>
            <person name="Rahman M."/>
            <person name="Ziaur R.M."/>
            <person name="Epstein J.H."/>
            <person name="Hassan M."/>
            <person name="Klassen M."/>
            <person name="Woodard K."/>
            <person name="Webb A."/>
            <person name="Webby R.J."/>
            <person name="El Zowalaty M.E."/>
        </authorList>
    </citation>
    <scope>NUCLEOTIDE SEQUENCE</scope>
    <source>
        <strain evidence="12">Pbs1</strain>
        <strain evidence="11">Pbs3</strain>
    </source>
</reference>
<evidence type="ECO:0000256" key="7">
    <source>
        <dbReference type="ARBA" id="ARBA00012964"/>
    </source>
</evidence>
<dbReference type="EC" id="3.1.3.89" evidence="7"/>
<accession>A0AAU9KWH6</accession>
<evidence type="ECO:0000313" key="14">
    <source>
        <dbReference type="Proteomes" id="UP001160483"/>
    </source>
</evidence>
<dbReference type="GO" id="GO:0005737">
    <property type="term" value="C:cytoplasm"/>
    <property type="evidence" value="ECO:0007669"/>
    <property type="project" value="TreeGrafter"/>
</dbReference>
<dbReference type="InterPro" id="IPR006674">
    <property type="entry name" value="HD_domain"/>
</dbReference>
<comment type="cofactor">
    <cofactor evidence="3">
        <name>Co(2+)</name>
        <dbReference type="ChEBI" id="CHEBI:48828"/>
    </cofactor>
</comment>
<dbReference type="GO" id="GO:0046872">
    <property type="term" value="F:metal ion binding"/>
    <property type="evidence" value="ECO:0007669"/>
    <property type="project" value="UniProtKB-KW"/>
</dbReference>
<comment type="catalytic activity">
    <reaction evidence="1">
        <text>a 2'-deoxyribonucleoside 5'-phosphate + H2O = a 2'-deoxyribonucleoside + phosphate</text>
        <dbReference type="Rhea" id="RHEA:36167"/>
        <dbReference type="ChEBI" id="CHEBI:15377"/>
        <dbReference type="ChEBI" id="CHEBI:18274"/>
        <dbReference type="ChEBI" id="CHEBI:43474"/>
        <dbReference type="ChEBI" id="CHEBI:65317"/>
        <dbReference type="EC" id="3.1.3.89"/>
    </reaction>
</comment>
<dbReference type="Gene3D" id="1.10.3210.10">
    <property type="entry name" value="Hypothetical protein af1432"/>
    <property type="match status" value="1"/>
</dbReference>
<dbReference type="GO" id="GO:0002953">
    <property type="term" value="F:5'-deoxynucleotidase activity"/>
    <property type="evidence" value="ECO:0007669"/>
    <property type="project" value="UniProtKB-EC"/>
</dbReference>
<comment type="caution">
    <text evidence="11">The sequence shown here is derived from an EMBL/GenBank/DDBJ whole genome shotgun (WGS) entry which is preliminary data.</text>
</comment>
<dbReference type="InterPro" id="IPR003607">
    <property type="entry name" value="HD/PDEase_dom"/>
</dbReference>
<dbReference type="Proteomes" id="UP001160483">
    <property type="component" value="Unassembled WGS sequence"/>
</dbReference>
<dbReference type="EMBL" id="CAKKTJ010000219">
    <property type="protein sequence ID" value="CAH0478144.1"/>
    <property type="molecule type" value="Genomic_DNA"/>
</dbReference>
<protein>
    <recommendedName>
        <fullName evidence="7">5'-deoxynucleotidase</fullName>
        <ecNumber evidence="7">3.1.3.89</ecNumber>
    </recommendedName>
</protein>
<evidence type="ECO:0000256" key="8">
    <source>
        <dbReference type="ARBA" id="ARBA00022723"/>
    </source>
</evidence>
<gene>
    <name evidence="12" type="ORF">PBS001_LOCUS5867</name>
    <name evidence="11" type="ORF">PBS003_LOCUS4855</name>
</gene>
<evidence type="ECO:0000313" key="13">
    <source>
        <dbReference type="Proteomes" id="UP001158986"/>
    </source>
</evidence>